<evidence type="ECO:0000313" key="2">
    <source>
        <dbReference type="EMBL" id="KAI3432781.1"/>
    </source>
</evidence>
<dbReference type="AlphaFoldDB" id="A0A9D4TS23"/>
<accession>A0A9D4TS23</accession>
<dbReference type="PROSITE" id="PS50878">
    <property type="entry name" value="RT_POL"/>
    <property type="match status" value="1"/>
</dbReference>
<evidence type="ECO:0000313" key="3">
    <source>
        <dbReference type="Proteomes" id="UP001055712"/>
    </source>
</evidence>
<comment type="caution">
    <text evidence="2">The sequence shown here is derived from an EMBL/GenBank/DDBJ whole genome shotgun (WGS) entry which is preliminary data.</text>
</comment>
<dbReference type="PANTHER" id="PTHR47027:SF20">
    <property type="entry name" value="REVERSE TRANSCRIPTASE-LIKE PROTEIN WITH RNA-DIRECTED DNA POLYMERASE DOMAIN"/>
    <property type="match status" value="1"/>
</dbReference>
<dbReference type="InterPro" id="IPR036691">
    <property type="entry name" value="Endo/exonu/phosph_ase_sf"/>
</dbReference>
<dbReference type="Pfam" id="PF00078">
    <property type="entry name" value="RVT_1"/>
    <property type="match status" value="1"/>
</dbReference>
<dbReference type="SUPFAM" id="SSF56219">
    <property type="entry name" value="DNase I-like"/>
    <property type="match status" value="1"/>
</dbReference>
<reference evidence="2" key="2">
    <citation type="submission" date="2020-11" db="EMBL/GenBank/DDBJ databases">
        <authorList>
            <person name="Cecchin M."/>
            <person name="Marcolungo L."/>
            <person name="Rossato M."/>
            <person name="Girolomoni L."/>
            <person name="Cosentino E."/>
            <person name="Cuine S."/>
            <person name="Li-Beisson Y."/>
            <person name="Delledonne M."/>
            <person name="Ballottari M."/>
        </authorList>
    </citation>
    <scope>NUCLEOTIDE SEQUENCE</scope>
    <source>
        <strain evidence="2">211/11P</strain>
        <tissue evidence="2">Whole cell</tissue>
    </source>
</reference>
<dbReference type="PANTHER" id="PTHR47027">
    <property type="entry name" value="REVERSE TRANSCRIPTASE DOMAIN-CONTAINING PROTEIN"/>
    <property type="match status" value="1"/>
</dbReference>
<dbReference type="OrthoDB" id="515277at2759"/>
<reference evidence="2" key="1">
    <citation type="journal article" date="2019" name="Plant J.">
        <title>Chlorella vulgaris genome assembly and annotation reveals the molecular basis for metabolic acclimation to high light conditions.</title>
        <authorList>
            <person name="Cecchin M."/>
            <person name="Marcolungo L."/>
            <person name="Rossato M."/>
            <person name="Girolomoni L."/>
            <person name="Cosentino E."/>
            <person name="Cuine S."/>
            <person name="Li-Beisson Y."/>
            <person name="Delledonne M."/>
            <person name="Ballottari M."/>
        </authorList>
    </citation>
    <scope>NUCLEOTIDE SEQUENCE</scope>
    <source>
        <strain evidence="2">211/11P</strain>
    </source>
</reference>
<proteinExistence type="predicted"/>
<dbReference type="Gene3D" id="3.60.10.10">
    <property type="entry name" value="Endonuclease/exonuclease/phosphatase"/>
    <property type="match status" value="1"/>
</dbReference>
<organism evidence="2 3">
    <name type="scientific">Chlorella vulgaris</name>
    <name type="common">Green alga</name>
    <dbReference type="NCBI Taxonomy" id="3077"/>
    <lineage>
        <taxon>Eukaryota</taxon>
        <taxon>Viridiplantae</taxon>
        <taxon>Chlorophyta</taxon>
        <taxon>core chlorophytes</taxon>
        <taxon>Trebouxiophyceae</taxon>
        <taxon>Chlorellales</taxon>
        <taxon>Chlorellaceae</taxon>
        <taxon>Chlorella clade</taxon>
        <taxon>Chlorella</taxon>
    </lineage>
</organism>
<dbReference type="InterPro" id="IPR000477">
    <property type="entry name" value="RT_dom"/>
</dbReference>
<sequence length="987" mass="107058">MAAGLVLLSGDFNARTREEPDVMTDDGTLPRRSMDPMLSGHGRELLSFCQATGLRMCNGRVAGDVPAQPTSRGQRGTALSVVDYFLACPQLCPLLHSLSVSPTPTTGSDHCHLRLDISLTAQAWQAPPPAPAAPTHDLPPEYTIAAHLLPQVKAFMQSQDVAAELQAITEAAGVAGNVADVQTAALDLQRVVCRSLEAAGMRRRRHQPGQQHRRGLHPKRSVALTQLRRRHRAAARRQAWAEVTRLSTQYRRLAQQERRQRQHGQRQRLAHLLQHDPASFFARFRTPRARACQLIPKAAWLQHFRSLLGDAPPALPMPPPTCIAPQPDDNPARASLNQPSPDMNAMLQAPFSVAEIRATISRTRNRAAVVGPFKPAVLKHTATAVAPVLTGLFNACARVGCLPACWAVSAITPVPKIDTASADCNAYRGIAVGTLPAKLYAAALDRRIADWTELAGMRAEGQFGFRRNRSCAQAALVLRATIERCRSRRQPLYAAFVDFQKAYDTVPRHLLWAKLEAAGLQGWCLRAVQALYADVPVCVRTADGCTDMFHSQLGLKQGCPLSPNLFGLYVDDLPAAVAADAAADLPRLGDGSAVPSLMYADDLTCLATSPSGLQHQMNKLDSYAAAWGLAIHVQKTKMVVFHGQRRRTATPTDVAVPLTTSGAAIEAVDEFRYLGIHFHGSLAFATAATARAAAANRAMHAMRCRCAELGLQGAKLQMRMFNTMVLPVLSYGAEVWSPQLIAANSQCAATRVQTAFLRHLLGVRQSTPSLVLLAETGQRPLMARWAAQLGRFWNTVLAADETTLVMRALRDSCALAGEAGAAALPQQPWAGQVAAALHAYGVDVDLHRPQPVTVACITNNAATLFRQQLSSAQGTRIRAYNDATGAAAADGMPGYLAALQHRAKWRALAQLRTGSHWLAEETGRWQQQPRAERLCSCCAAVGEQHVEDVEHAVLVCPRAAHLRGRRCSHKPTLTLCIHSYPFPSPIF</sequence>
<dbReference type="Proteomes" id="UP001055712">
    <property type="component" value="Unassembled WGS sequence"/>
</dbReference>
<dbReference type="CDD" id="cd01650">
    <property type="entry name" value="RT_nLTR_like"/>
    <property type="match status" value="1"/>
</dbReference>
<name>A0A9D4TS23_CHLVU</name>
<keyword evidence="3" id="KW-1185">Reference proteome</keyword>
<dbReference type="EMBL" id="SIDB01000005">
    <property type="protein sequence ID" value="KAI3432781.1"/>
    <property type="molecule type" value="Genomic_DNA"/>
</dbReference>
<evidence type="ECO:0000259" key="1">
    <source>
        <dbReference type="PROSITE" id="PS50878"/>
    </source>
</evidence>
<gene>
    <name evidence="2" type="ORF">D9Q98_010366</name>
</gene>
<feature type="domain" description="Reverse transcriptase" evidence="1">
    <location>
        <begin position="395"/>
        <end position="678"/>
    </location>
</feature>
<protein>
    <recommendedName>
        <fullName evidence="1">Reverse transcriptase domain-containing protein</fullName>
    </recommendedName>
</protein>